<dbReference type="InterPro" id="IPR003593">
    <property type="entry name" value="AAA+_ATPase"/>
</dbReference>
<evidence type="ECO:0000256" key="2">
    <source>
        <dbReference type="ARBA" id="ARBA00022448"/>
    </source>
</evidence>
<dbReference type="PROSITE" id="PS00211">
    <property type="entry name" value="ABC_TRANSPORTER_1"/>
    <property type="match status" value="1"/>
</dbReference>
<dbReference type="InterPro" id="IPR051535">
    <property type="entry name" value="Siderophore_ABC-ATPase"/>
</dbReference>
<dbReference type="Gene3D" id="3.40.50.300">
    <property type="entry name" value="P-loop containing nucleotide triphosphate hydrolases"/>
    <property type="match status" value="1"/>
</dbReference>
<dbReference type="InterPro" id="IPR003439">
    <property type="entry name" value="ABC_transporter-like_ATP-bd"/>
</dbReference>
<proteinExistence type="predicted"/>
<dbReference type="AlphaFoldDB" id="A0A1U7IL09"/>
<evidence type="ECO:0000256" key="4">
    <source>
        <dbReference type="ARBA" id="ARBA00022496"/>
    </source>
</evidence>
<feature type="domain" description="ABC transporter" evidence="10">
    <location>
        <begin position="3"/>
        <end position="239"/>
    </location>
</feature>
<evidence type="ECO:0000256" key="6">
    <source>
        <dbReference type="ARBA" id="ARBA00022840"/>
    </source>
</evidence>
<dbReference type="Proteomes" id="UP000185860">
    <property type="component" value="Unassembled WGS sequence"/>
</dbReference>
<dbReference type="RefSeq" id="WP_073593703.1">
    <property type="nucleotide sequence ID" value="NZ_MRCE01000010.1"/>
</dbReference>
<keyword evidence="4" id="KW-0410">Iron transport</keyword>
<dbReference type="InterPro" id="IPR027417">
    <property type="entry name" value="P-loop_NTPase"/>
</dbReference>
<dbReference type="OrthoDB" id="9806726at2"/>
<reference evidence="11 12" key="1">
    <citation type="submission" date="2016-11" db="EMBL/GenBank/DDBJ databases">
        <title>Draft Genome Sequences of Nine Cyanobacterial Strains from Diverse Habitats.</title>
        <authorList>
            <person name="Zhu T."/>
            <person name="Hou S."/>
            <person name="Lu X."/>
            <person name="Hess W.R."/>
        </authorList>
    </citation>
    <scope>NUCLEOTIDE SEQUENCE [LARGE SCALE GENOMIC DNA]</scope>
    <source>
        <strain evidence="11 12">IAM M-71</strain>
    </source>
</reference>
<dbReference type="GO" id="GO:0005524">
    <property type="term" value="F:ATP binding"/>
    <property type="evidence" value="ECO:0007669"/>
    <property type="project" value="UniProtKB-KW"/>
</dbReference>
<dbReference type="SMART" id="SM00382">
    <property type="entry name" value="AAA"/>
    <property type="match status" value="1"/>
</dbReference>
<organism evidence="11 12">
    <name type="scientific">[Phormidium ambiguum] IAM M-71</name>
    <dbReference type="NCBI Taxonomy" id="454136"/>
    <lineage>
        <taxon>Bacteria</taxon>
        <taxon>Bacillati</taxon>
        <taxon>Cyanobacteriota</taxon>
        <taxon>Cyanophyceae</taxon>
        <taxon>Oscillatoriophycideae</taxon>
        <taxon>Aerosakkonematales</taxon>
        <taxon>Aerosakkonemataceae</taxon>
        <taxon>Floridanema</taxon>
    </lineage>
</organism>
<dbReference type="InterPro" id="IPR017871">
    <property type="entry name" value="ABC_transporter-like_CS"/>
</dbReference>
<keyword evidence="3" id="KW-1003">Cell membrane</keyword>
<evidence type="ECO:0000256" key="5">
    <source>
        <dbReference type="ARBA" id="ARBA00022741"/>
    </source>
</evidence>
<keyword evidence="5" id="KW-0547">Nucleotide-binding</keyword>
<name>A0A1U7IL09_9CYAN</name>
<dbReference type="PANTHER" id="PTHR42771:SF2">
    <property type="entry name" value="IRON(3+)-HYDROXAMATE IMPORT ATP-BINDING PROTEIN FHUC"/>
    <property type="match status" value="1"/>
</dbReference>
<evidence type="ECO:0000256" key="9">
    <source>
        <dbReference type="ARBA" id="ARBA00023136"/>
    </source>
</evidence>
<comment type="caution">
    <text evidence="11">The sequence shown here is derived from an EMBL/GenBank/DDBJ whole genome shotgun (WGS) entry which is preliminary data.</text>
</comment>
<dbReference type="PROSITE" id="PS50893">
    <property type="entry name" value="ABC_TRANSPORTER_2"/>
    <property type="match status" value="1"/>
</dbReference>
<keyword evidence="6 11" id="KW-0067">ATP-binding</keyword>
<gene>
    <name evidence="11" type="ORF">NIES2119_11970</name>
</gene>
<dbReference type="STRING" id="454136.NIES2119_11970"/>
<keyword evidence="8" id="KW-0406">Ion transport</keyword>
<evidence type="ECO:0000256" key="1">
    <source>
        <dbReference type="ARBA" id="ARBA00004202"/>
    </source>
</evidence>
<dbReference type="PANTHER" id="PTHR42771">
    <property type="entry name" value="IRON(3+)-HYDROXAMATE IMPORT ATP-BINDING PROTEIN FHUC"/>
    <property type="match status" value="1"/>
</dbReference>
<dbReference type="FunFam" id="3.40.50.300:FF:000134">
    <property type="entry name" value="Iron-enterobactin ABC transporter ATP-binding protein"/>
    <property type="match status" value="1"/>
</dbReference>
<accession>A0A1U7IL09</accession>
<evidence type="ECO:0000259" key="10">
    <source>
        <dbReference type="PROSITE" id="PS50893"/>
    </source>
</evidence>
<protein>
    <submittedName>
        <fullName evidence="11">ATP-binding protein</fullName>
    </submittedName>
</protein>
<evidence type="ECO:0000256" key="8">
    <source>
        <dbReference type="ARBA" id="ARBA00023065"/>
    </source>
</evidence>
<keyword evidence="2" id="KW-0813">Transport</keyword>
<evidence type="ECO:0000256" key="3">
    <source>
        <dbReference type="ARBA" id="ARBA00022475"/>
    </source>
</evidence>
<evidence type="ECO:0000256" key="7">
    <source>
        <dbReference type="ARBA" id="ARBA00023004"/>
    </source>
</evidence>
<keyword evidence="9" id="KW-0472">Membrane</keyword>
<evidence type="ECO:0000313" key="12">
    <source>
        <dbReference type="Proteomes" id="UP000185860"/>
    </source>
</evidence>
<dbReference type="EMBL" id="MRCE01000010">
    <property type="protein sequence ID" value="OKH37862.1"/>
    <property type="molecule type" value="Genomic_DNA"/>
</dbReference>
<comment type="subcellular location">
    <subcellularLocation>
        <location evidence="1">Cell membrane</location>
        <topology evidence="1">Peripheral membrane protein</topology>
    </subcellularLocation>
</comment>
<dbReference type="GO" id="GO:0006826">
    <property type="term" value="P:iron ion transport"/>
    <property type="evidence" value="ECO:0007669"/>
    <property type="project" value="UniProtKB-KW"/>
</dbReference>
<dbReference type="Pfam" id="PF00005">
    <property type="entry name" value="ABC_tran"/>
    <property type="match status" value="1"/>
</dbReference>
<dbReference type="SUPFAM" id="SSF52540">
    <property type="entry name" value="P-loop containing nucleoside triphosphate hydrolases"/>
    <property type="match status" value="1"/>
</dbReference>
<evidence type="ECO:0000313" key="11">
    <source>
        <dbReference type="EMBL" id="OKH37862.1"/>
    </source>
</evidence>
<keyword evidence="7" id="KW-0408">Iron</keyword>
<dbReference type="CDD" id="cd03214">
    <property type="entry name" value="ABC_Iron-Siderophores_B12_Hemin"/>
    <property type="match status" value="1"/>
</dbReference>
<sequence>MEIETHHLKIAYGDRVIVPNLSFTLTPGKVTALIGPNGSGKSTVLRTLARLLSPSQGIVYLNSRNIAQLSTREIAKQLAMLPQSPDIPEGVTVWELIGYGRYPHQGLFSGFSKVDIEAMRWALEVTGLEPLAKRAVDTLSGGERQRAWIALALAQKTQILLLDEPTTFLDIRHQLEVLSLVRSLNQKEGITVGWVLHDLNQAASYSDRLIFFKQGQIIASGSPAEVMIPEIVKEVFGVEMTIISHPVNGVPICLF</sequence>
<dbReference type="GO" id="GO:0016887">
    <property type="term" value="F:ATP hydrolysis activity"/>
    <property type="evidence" value="ECO:0007669"/>
    <property type="project" value="InterPro"/>
</dbReference>
<dbReference type="GO" id="GO:0005886">
    <property type="term" value="C:plasma membrane"/>
    <property type="evidence" value="ECO:0007669"/>
    <property type="project" value="UniProtKB-SubCell"/>
</dbReference>